<keyword evidence="9 13" id="KW-0482">Metalloprotease</keyword>
<evidence type="ECO:0000256" key="9">
    <source>
        <dbReference type="ARBA" id="ARBA00023049"/>
    </source>
</evidence>
<dbReference type="GO" id="GO:0071586">
    <property type="term" value="P:CAAX-box protein processing"/>
    <property type="evidence" value="ECO:0007669"/>
    <property type="project" value="InterPro"/>
</dbReference>
<dbReference type="CDD" id="cd07343">
    <property type="entry name" value="M48A_Zmpste24p_like"/>
    <property type="match status" value="1"/>
</dbReference>
<keyword evidence="7 12" id="KW-0862">Zinc</keyword>
<evidence type="ECO:0000256" key="13">
    <source>
        <dbReference type="RuleBase" id="RU003983"/>
    </source>
</evidence>
<organism evidence="17 18">
    <name type="scientific">Saccharicrinis carchari</name>
    <dbReference type="NCBI Taxonomy" id="1168039"/>
    <lineage>
        <taxon>Bacteria</taxon>
        <taxon>Pseudomonadati</taxon>
        <taxon>Bacteroidota</taxon>
        <taxon>Bacteroidia</taxon>
        <taxon>Marinilabiliales</taxon>
        <taxon>Marinilabiliaceae</taxon>
        <taxon>Saccharicrinis</taxon>
    </lineage>
</organism>
<dbReference type="Pfam" id="PF16491">
    <property type="entry name" value="Peptidase_M48_N"/>
    <property type="match status" value="1"/>
</dbReference>
<keyword evidence="6" id="KW-0256">Endoplasmic reticulum</keyword>
<feature type="binding site" evidence="12">
    <location>
        <position position="353"/>
    </location>
    <ligand>
        <name>Zn(2+)</name>
        <dbReference type="ChEBI" id="CHEBI:29105"/>
        <note>catalytic</note>
    </ligand>
</feature>
<proteinExistence type="inferred from homology"/>
<evidence type="ECO:0000256" key="10">
    <source>
        <dbReference type="ARBA" id="ARBA00023136"/>
    </source>
</evidence>
<evidence type="ECO:0000256" key="7">
    <source>
        <dbReference type="ARBA" id="ARBA00022833"/>
    </source>
</evidence>
<evidence type="ECO:0000256" key="8">
    <source>
        <dbReference type="ARBA" id="ARBA00022989"/>
    </source>
</evidence>
<name>A0A521D1G7_SACCC</name>
<dbReference type="EMBL" id="FXTB01000004">
    <property type="protein sequence ID" value="SMO65539.1"/>
    <property type="molecule type" value="Genomic_DNA"/>
</dbReference>
<feature type="transmembrane region" description="Helical" evidence="14">
    <location>
        <begin position="327"/>
        <end position="348"/>
    </location>
</feature>
<evidence type="ECO:0000259" key="16">
    <source>
        <dbReference type="Pfam" id="PF16491"/>
    </source>
</evidence>
<comment type="similarity">
    <text evidence="13">Belongs to the peptidase M48 family.</text>
</comment>
<feature type="domain" description="Peptidase M48" evidence="15">
    <location>
        <begin position="205"/>
        <end position="410"/>
    </location>
</feature>
<feature type="transmembrane region" description="Helical" evidence="14">
    <location>
        <begin position="147"/>
        <end position="167"/>
    </location>
</feature>
<keyword evidence="3 14" id="KW-0812">Transmembrane</keyword>
<keyword evidence="18" id="KW-1185">Reference proteome</keyword>
<feature type="transmembrane region" description="Helical" evidence="14">
    <location>
        <begin position="97"/>
        <end position="126"/>
    </location>
</feature>
<dbReference type="AlphaFoldDB" id="A0A521D1G7"/>
<dbReference type="FunFam" id="3.30.2010.10:FF:000002">
    <property type="entry name" value="CAAX prenyl protease"/>
    <property type="match status" value="1"/>
</dbReference>
<dbReference type="Proteomes" id="UP000319040">
    <property type="component" value="Unassembled WGS sequence"/>
</dbReference>
<accession>A0A521D1G7</accession>
<dbReference type="InterPro" id="IPR001915">
    <property type="entry name" value="Peptidase_M48"/>
</dbReference>
<keyword evidence="5 13" id="KW-0378">Hydrolase</keyword>
<dbReference type="PANTHER" id="PTHR10120">
    <property type="entry name" value="CAAX PRENYL PROTEASE 1"/>
    <property type="match status" value="1"/>
</dbReference>
<keyword evidence="10 14" id="KW-0472">Membrane</keyword>
<evidence type="ECO:0000256" key="11">
    <source>
        <dbReference type="PIRSR" id="PIRSR627057-1"/>
    </source>
</evidence>
<evidence type="ECO:0000256" key="1">
    <source>
        <dbReference type="ARBA" id="ARBA00004477"/>
    </source>
</evidence>
<evidence type="ECO:0000313" key="17">
    <source>
        <dbReference type="EMBL" id="SMO65539.1"/>
    </source>
</evidence>
<dbReference type="Gene3D" id="3.30.2010.10">
    <property type="entry name" value="Metalloproteases ('zincins'), catalytic domain"/>
    <property type="match status" value="1"/>
</dbReference>
<feature type="transmembrane region" description="Helical" evidence="14">
    <location>
        <begin position="60"/>
        <end position="85"/>
    </location>
</feature>
<feature type="binding site" evidence="12">
    <location>
        <position position="279"/>
    </location>
    <ligand>
        <name>Zn(2+)</name>
        <dbReference type="ChEBI" id="CHEBI:29105"/>
        <note>catalytic</note>
    </ligand>
</feature>
<gene>
    <name evidence="17" type="ORF">SAMN06265379_104113</name>
</gene>
<feature type="transmembrane region" description="Helical" evidence="14">
    <location>
        <begin position="286"/>
        <end position="307"/>
    </location>
</feature>
<evidence type="ECO:0000259" key="15">
    <source>
        <dbReference type="Pfam" id="PF01435"/>
    </source>
</evidence>
<feature type="active site" description="Proton donor" evidence="11">
    <location>
        <position position="357"/>
    </location>
</feature>
<feature type="active site" evidence="11">
    <location>
        <position position="276"/>
    </location>
</feature>
<dbReference type="OrthoDB" id="9781930at2"/>
<dbReference type="Pfam" id="PF01435">
    <property type="entry name" value="Peptidase_M48"/>
    <property type="match status" value="1"/>
</dbReference>
<protein>
    <submittedName>
        <fullName evidence="17">STE24 endopeptidase</fullName>
    </submittedName>
</protein>
<evidence type="ECO:0000256" key="5">
    <source>
        <dbReference type="ARBA" id="ARBA00022801"/>
    </source>
</evidence>
<keyword evidence="2 13" id="KW-0645">Protease</keyword>
<evidence type="ECO:0000256" key="12">
    <source>
        <dbReference type="PIRSR" id="PIRSR627057-2"/>
    </source>
</evidence>
<dbReference type="RefSeq" id="WP_142533272.1">
    <property type="nucleotide sequence ID" value="NZ_FXTB01000004.1"/>
</dbReference>
<evidence type="ECO:0000256" key="2">
    <source>
        <dbReference type="ARBA" id="ARBA00022670"/>
    </source>
</evidence>
<evidence type="ECO:0000256" key="6">
    <source>
        <dbReference type="ARBA" id="ARBA00022824"/>
    </source>
</evidence>
<dbReference type="InterPro" id="IPR032456">
    <property type="entry name" value="Peptidase_M48_N"/>
</dbReference>
<dbReference type="InterPro" id="IPR027057">
    <property type="entry name" value="CAXX_Prtase_1"/>
</dbReference>
<feature type="domain" description="CAAX prenyl protease 1 N-terminal" evidence="16">
    <location>
        <begin position="31"/>
        <end position="202"/>
    </location>
</feature>
<evidence type="ECO:0000256" key="4">
    <source>
        <dbReference type="ARBA" id="ARBA00022723"/>
    </source>
</evidence>
<feature type="transmembrane region" description="Helical" evidence="14">
    <location>
        <begin position="173"/>
        <end position="197"/>
    </location>
</feature>
<dbReference type="GO" id="GO:0004222">
    <property type="term" value="F:metalloendopeptidase activity"/>
    <property type="evidence" value="ECO:0007669"/>
    <property type="project" value="InterPro"/>
</dbReference>
<evidence type="ECO:0000256" key="14">
    <source>
        <dbReference type="SAM" id="Phobius"/>
    </source>
</evidence>
<evidence type="ECO:0000256" key="3">
    <source>
        <dbReference type="ARBA" id="ARBA00022692"/>
    </source>
</evidence>
<feature type="binding site" evidence="12">
    <location>
        <position position="275"/>
    </location>
    <ligand>
        <name>Zn(2+)</name>
        <dbReference type="ChEBI" id="CHEBI:29105"/>
        <note>catalytic</note>
    </ligand>
</feature>
<keyword evidence="4 12" id="KW-0479">Metal-binding</keyword>
<evidence type="ECO:0000313" key="18">
    <source>
        <dbReference type="Proteomes" id="UP000319040"/>
    </source>
</evidence>
<keyword evidence="8 14" id="KW-1133">Transmembrane helix</keyword>
<feature type="transmembrane region" description="Helical" evidence="14">
    <location>
        <begin position="6"/>
        <end position="26"/>
    </location>
</feature>
<reference evidence="17 18" key="1">
    <citation type="submission" date="2017-05" db="EMBL/GenBank/DDBJ databases">
        <authorList>
            <person name="Varghese N."/>
            <person name="Submissions S."/>
        </authorList>
    </citation>
    <scope>NUCLEOTIDE SEQUENCE [LARGE SCALE GENOMIC DNA]</scope>
    <source>
        <strain evidence="17 18">DSM 27040</strain>
    </source>
</reference>
<sequence>MHQTVFYIIVSILAIEFAWDRFLLYLNTTKWSDKIPPELQGFYDADKYARQQRYAKVNHTLGWVTSIYGLVLIMVLLFMDGFAWLDQWALSFTDNPIYRAMIFLGALGLGSTILNIPFSIYGTFVIEEKFGFNKTTPKIFVLDIIKSLLVGAILGGGILALIIWFYQITGEFFWLYAWGLMTAFMLLITLFYTSVLLPLFNKQTPLEDGELKTAIQNFCYKVKFKLDNVYVMDGSKRSTKANAFFSGLGAKKRIVLYDTLVNDLKTDEIVAVLAHEVGHYKKKHTLWGMVSGMIQTGIMLFIFSLFVDSPVLSKALGVPEPAFHIGLLAFGILYSPISGISGMLSAILSRKNEYEADAFAAKNHDPQALITALKTISVNALSNLTPHPWYVFFHYSHPPLLARVRALNKIKCPSRPLQTEVPKRG</sequence>
<dbReference type="GO" id="GO:0046872">
    <property type="term" value="F:metal ion binding"/>
    <property type="evidence" value="ECO:0007669"/>
    <property type="project" value="UniProtKB-KW"/>
</dbReference>
<comment type="cofactor">
    <cofactor evidence="12 13">
        <name>Zn(2+)</name>
        <dbReference type="ChEBI" id="CHEBI:29105"/>
    </cofactor>
    <text evidence="12 13">Binds 1 zinc ion per subunit.</text>
</comment>
<comment type="subcellular location">
    <subcellularLocation>
        <location evidence="1">Endoplasmic reticulum membrane</location>
        <topology evidence="1">Multi-pass membrane protein</topology>
    </subcellularLocation>
</comment>